<protein>
    <submittedName>
        <fullName evidence="1">Fimbria/pilus outer membrane usher protein</fullName>
    </submittedName>
</protein>
<gene>
    <name evidence="1" type="ORF">L9X51_07100</name>
</gene>
<dbReference type="PANTHER" id="PTHR30451">
    <property type="entry name" value="OUTER MEMBRANE USHER PROTEIN"/>
    <property type="match status" value="1"/>
</dbReference>
<proteinExistence type="predicted"/>
<dbReference type="RefSeq" id="WP_274676016.1">
    <property type="nucleotide sequence ID" value="NZ_JAKNAX010000014.1"/>
</dbReference>
<dbReference type="GO" id="GO:0009279">
    <property type="term" value="C:cell outer membrane"/>
    <property type="evidence" value="ECO:0007669"/>
    <property type="project" value="TreeGrafter"/>
</dbReference>
<dbReference type="GO" id="GO:0015473">
    <property type="term" value="F:fimbrial usher porin activity"/>
    <property type="evidence" value="ECO:0007669"/>
    <property type="project" value="InterPro"/>
</dbReference>
<accession>A0A9X4F6Z0</accession>
<dbReference type="EMBL" id="JAKNAX010000014">
    <property type="protein sequence ID" value="MDE1346196.1"/>
    <property type="molecule type" value="Genomic_DNA"/>
</dbReference>
<evidence type="ECO:0000313" key="2">
    <source>
        <dbReference type="Proteomes" id="UP001140978"/>
    </source>
</evidence>
<dbReference type="InterPro" id="IPR000015">
    <property type="entry name" value="Fimb_usher"/>
</dbReference>
<name>A0A9X4F6Z0_9VIBR</name>
<comment type="caution">
    <text evidence="1">The sequence shown here is derived from an EMBL/GenBank/DDBJ whole genome shotgun (WGS) entry which is preliminary data.</text>
</comment>
<evidence type="ECO:0000313" key="1">
    <source>
        <dbReference type="EMBL" id="MDE1346196.1"/>
    </source>
</evidence>
<dbReference type="PANTHER" id="PTHR30451:SF5">
    <property type="entry name" value="SLR0019 PROTEIN"/>
    <property type="match status" value="1"/>
</dbReference>
<organism evidence="1 2">
    <name type="scientific">Vibrio aestuarianus</name>
    <dbReference type="NCBI Taxonomy" id="28171"/>
    <lineage>
        <taxon>Bacteria</taxon>
        <taxon>Pseudomonadati</taxon>
        <taxon>Pseudomonadota</taxon>
        <taxon>Gammaproteobacteria</taxon>
        <taxon>Vibrionales</taxon>
        <taxon>Vibrionaceae</taxon>
        <taxon>Vibrio</taxon>
    </lineage>
</organism>
<sequence>MKTARGGIYWLILFGLCSQLVLAQEKVVKLNPTGRDIELVSLLKVSDGVIGEAQITITADDDILLPKASTIVLLTTLVSEQAINTLSEASRGAMLSQQDFRAAGLDLNFDFSSLECVIIVPPEQLLTQQLSLSSSQINASKLTPAFVSGYLNISLSGMQSQAVDNNDSQRETLYSHRFDAALNIGPANIEYESTYENANDESSVYARQGTRLNVDFPSQGTRLVIGDMFNAGKNLQDSVDILGVGITRDFTLIPTRNVRPKATQSFTLLRTSNVDVVIDGVIVQRLTLSAGSYNLNDIPLAQGNNDIELIITDSTGKQERVQFSVATGNDLLNSGEFEYSLVAGVPSEFDDKQLDYETSQHVVHGYFDAGVTPWLTLGVNAQTREKVYQYGSSLLFASPIGVTELLASMSHHPDVGNGHAFRVAFDAEFDDSHSLNAQWSIIYDYQTDNFVGIRDVEITDTPVNSVEHYVSMFGSLDITQRLRGAMSATYSSGSDQDDNYWSVSPSLSGPLFGTPATWSARVDYRDYQYNDDEVNTSLTLSWPLSQATRIVGRYDSSQDKTTADISYREGEGNTGGVQAYATLVNERDSDANLDAGVNYTANRFEVIADHTTRYQNFKDDQRTHNTRLEVSSAIAFAGTSVAVGRRVGEAFAVIKKHSSLAENKVAIDPERNSEYARVYGQSKRNFLVSDLVAYNSQLVSYDVEDLPPGYDLGDGAFLLNPGYNQGYQLQIGSDAVLTVMGNLIDRQTNQPISLIAGVAHYLGDAEQEPIEFFTNRKGRFAVSGMRPGTYLLELNMKQKQSLEITIEEGSDVLILLGDLYVE</sequence>
<dbReference type="Gene3D" id="2.60.40.3110">
    <property type="match status" value="1"/>
</dbReference>
<reference evidence="1" key="1">
    <citation type="submission" date="2022-02" db="EMBL/GenBank/DDBJ databases">
        <title>Emergence and expansion in Europe of a Vibrio aestuarianus clonal complex pathogenic for oysters.</title>
        <authorList>
            <person name="Mesnil A."/>
            <person name="Travers M.-A."/>
        </authorList>
    </citation>
    <scope>NUCLEOTIDE SEQUENCE</scope>
    <source>
        <strain evidence="1">19_064_15T1</strain>
    </source>
</reference>
<dbReference type="AlphaFoldDB" id="A0A9X4F6Z0"/>
<dbReference type="Pfam" id="PF00577">
    <property type="entry name" value="Usher"/>
    <property type="match status" value="1"/>
</dbReference>
<dbReference type="GO" id="GO:0009297">
    <property type="term" value="P:pilus assembly"/>
    <property type="evidence" value="ECO:0007669"/>
    <property type="project" value="InterPro"/>
</dbReference>
<dbReference type="Proteomes" id="UP001140978">
    <property type="component" value="Unassembled WGS sequence"/>
</dbReference>